<dbReference type="GO" id="GO:0005576">
    <property type="term" value="C:extracellular region"/>
    <property type="evidence" value="ECO:0007669"/>
    <property type="project" value="TreeGrafter"/>
</dbReference>
<proteinExistence type="predicted"/>
<evidence type="ECO:0000256" key="2">
    <source>
        <dbReference type="SAM" id="Phobius"/>
    </source>
</evidence>
<dbReference type="NCBIfam" id="TIGR00996">
    <property type="entry name" value="Mtu_fam_mce"/>
    <property type="match status" value="1"/>
</dbReference>
<dbReference type="PRINTS" id="PR01782">
    <property type="entry name" value="MCEVIRFACTOR"/>
</dbReference>
<dbReference type="Pfam" id="PF02470">
    <property type="entry name" value="MlaD"/>
    <property type="match status" value="1"/>
</dbReference>
<dbReference type="InterPro" id="IPR003399">
    <property type="entry name" value="Mce/MlaD"/>
</dbReference>
<dbReference type="InterPro" id="IPR024516">
    <property type="entry name" value="Mce_C"/>
</dbReference>
<dbReference type="PANTHER" id="PTHR33371">
    <property type="entry name" value="INTERMEMBRANE PHOSPHOLIPID TRANSPORT SYSTEM BINDING PROTEIN MLAD-RELATED"/>
    <property type="match status" value="1"/>
</dbReference>
<keyword evidence="2" id="KW-0472">Membrane</keyword>
<gene>
    <name evidence="5" type="ORF">FHU31_004281</name>
</gene>
<evidence type="ECO:0000259" key="4">
    <source>
        <dbReference type="Pfam" id="PF11887"/>
    </source>
</evidence>
<evidence type="ECO:0000259" key="3">
    <source>
        <dbReference type="Pfam" id="PF02470"/>
    </source>
</evidence>
<protein>
    <submittedName>
        <fullName evidence="5">Phospholipid/cholesterol/gamma-HCH transport system substrate-binding protein</fullName>
    </submittedName>
</protein>
<evidence type="ECO:0000313" key="5">
    <source>
        <dbReference type="EMBL" id="NIH97291.1"/>
    </source>
</evidence>
<dbReference type="Pfam" id="PF11887">
    <property type="entry name" value="Mce4_CUP1"/>
    <property type="match status" value="1"/>
</dbReference>
<dbReference type="RefSeq" id="WP_167162156.1">
    <property type="nucleotide sequence ID" value="NZ_JAANOW010000002.1"/>
</dbReference>
<feature type="transmembrane region" description="Helical" evidence="2">
    <location>
        <begin position="9"/>
        <end position="28"/>
    </location>
</feature>
<dbReference type="EMBL" id="JAANOW010000002">
    <property type="protein sequence ID" value="NIH97291.1"/>
    <property type="molecule type" value="Genomic_DNA"/>
</dbReference>
<dbReference type="InterPro" id="IPR052336">
    <property type="entry name" value="MlaD_Phospholipid_Transporter"/>
</dbReference>
<name>A0A7X5U2M8_9MYCO</name>
<dbReference type="Proteomes" id="UP000547444">
    <property type="component" value="Unassembled WGS sequence"/>
</dbReference>
<comment type="caution">
    <text evidence="5">The sequence shown here is derived from an EMBL/GenBank/DDBJ whole genome shotgun (WGS) entry which is preliminary data.</text>
</comment>
<feature type="domain" description="Mammalian cell entry C-terminal" evidence="4">
    <location>
        <begin position="118"/>
        <end position="295"/>
    </location>
</feature>
<evidence type="ECO:0000256" key="1">
    <source>
        <dbReference type="SAM" id="MobiDB-lite"/>
    </source>
</evidence>
<keyword evidence="2" id="KW-1133">Transmembrane helix</keyword>
<organism evidence="5 6">
    <name type="scientific">Mycolicibacterium fluoranthenivorans</name>
    <dbReference type="NCBI Taxonomy" id="258505"/>
    <lineage>
        <taxon>Bacteria</taxon>
        <taxon>Bacillati</taxon>
        <taxon>Actinomycetota</taxon>
        <taxon>Actinomycetes</taxon>
        <taxon>Mycobacteriales</taxon>
        <taxon>Mycobacteriaceae</taxon>
        <taxon>Mycolicibacterium</taxon>
    </lineage>
</organism>
<reference evidence="5 6" key="1">
    <citation type="submission" date="2020-03" db="EMBL/GenBank/DDBJ databases">
        <title>Sequencing the genomes of 1000 actinobacteria strains.</title>
        <authorList>
            <person name="Klenk H.-P."/>
        </authorList>
    </citation>
    <scope>NUCLEOTIDE SEQUENCE [LARGE SCALE GENOMIC DNA]</scope>
    <source>
        <strain evidence="5 6">DSM 44556</strain>
    </source>
</reference>
<keyword evidence="6" id="KW-1185">Reference proteome</keyword>
<feature type="domain" description="Mce/MlaD" evidence="3">
    <location>
        <begin position="40"/>
        <end position="112"/>
    </location>
</feature>
<keyword evidence="2" id="KW-0812">Transmembrane</keyword>
<dbReference type="AlphaFoldDB" id="A0A7X5U2M8"/>
<dbReference type="PANTHER" id="PTHR33371:SF18">
    <property type="entry name" value="MCE-FAMILY PROTEIN MCE3C"/>
    <property type="match status" value="1"/>
</dbReference>
<accession>A0A7X5U2M8</accession>
<feature type="region of interest" description="Disordered" evidence="1">
    <location>
        <begin position="330"/>
        <end position="364"/>
    </location>
</feature>
<dbReference type="InterPro" id="IPR005693">
    <property type="entry name" value="Mce"/>
</dbReference>
<evidence type="ECO:0000313" key="6">
    <source>
        <dbReference type="Proteomes" id="UP000547444"/>
    </source>
</evidence>
<sequence length="364" mass="38905">MIKYRGPQLIRTGFIGVVLILLIIAVGLQPERLTDWATAVRYQAVFTEAGGLQVGNPVKLSGVKVGSVTDVTLDHGDALVTFSVDGVTELGSQTSAHIGTGTLLGERMLNLQSAGEGTLRPNGRIPVERTSSPYSLTDAVGDLTTTVAHTDTASLNQSLDVLATTVDEIAPQLGPTFDELTRLSRILNGRDQKIGELLEHAAMVSGIVAERSDAVNTMLLDANDLTAVLADRRRAIVNLLADTSALAQRVSGLIHDNQDKLKPTLDKLNAVTAVLERNRDNLEKALPGLAKFQGGLSELVANGPYYIGYIPNLTQGSLLQPFLDYAFGFRRGTDSGQPPDNAGPRAEIPFPRNGIPQPGEQWGR</sequence>